<dbReference type="FunFam" id="3.40.50.1170:FF:000001">
    <property type="entry name" value="L-asparaginase 2"/>
    <property type="match status" value="1"/>
</dbReference>
<evidence type="ECO:0000259" key="5">
    <source>
        <dbReference type="Pfam" id="PF00710"/>
    </source>
</evidence>
<dbReference type="PRINTS" id="PR00139">
    <property type="entry name" value="ASNGLNASE"/>
</dbReference>
<dbReference type="AlphaFoldDB" id="A0A290Q8L3"/>
<evidence type="ECO:0000313" key="7">
    <source>
        <dbReference type="EMBL" id="ATC64783.1"/>
    </source>
</evidence>
<dbReference type="InterPro" id="IPR006034">
    <property type="entry name" value="Asparaginase/glutaminase-like"/>
</dbReference>
<dbReference type="Gene3D" id="3.40.50.40">
    <property type="match status" value="1"/>
</dbReference>
<feature type="domain" description="L-asparaginase N-terminal" evidence="5">
    <location>
        <begin position="49"/>
        <end position="241"/>
    </location>
</feature>
<dbReference type="GO" id="GO:0004067">
    <property type="term" value="F:asparaginase activity"/>
    <property type="evidence" value="ECO:0007669"/>
    <property type="project" value="UniProtKB-UniRule"/>
</dbReference>
<keyword evidence="8" id="KW-1185">Reference proteome</keyword>
<proteinExistence type="inferred from homology"/>
<evidence type="ECO:0000256" key="1">
    <source>
        <dbReference type="ARBA" id="ARBA00010518"/>
    </source>
</evidence>
<reference evidence="7 8" key="1">
    <citation type="submission" date="2017-09" db="EMBL/GenBank/DDBJ databases">
        <title>Complete genome sequence of Verrucomicrobial strain HZ-65, isolated from freshwater.</title>
        <authorList>
            <person name="Choi A."/>
        </authorList>
    </citation>
    <scope>NUCLEOTIDE SEQUENCE [LARGE SCALE GENOMIC DNA]</scope>
    <source>
        <strain evidence="7 8">HZ-65</strain>
    </source>
</reference>
<dbReference type="GO" id="GO:0006528">
    <property type="term" value="P:asparagine metabolic process"/>
    <property type="evidence" value="ECO:0007669"/>
    <property type="project" value="InterPro"/>
</dbReference>
<dbReference type="Pfam" id="PF00710">
    <property type="entry name" value="Asparaginase"/>
    <property type="match status" value="1"/>
</dbReference>
<evidence type="ECO:0000256" key="3">
    <source>
        <dbReference type="PIRSR" id="PIRSR001220-1"/>
    </source>
</evidence>
<feature type="active site" description="O-isoaspartyl threonine intermediate" evidence="3">
    <location>
        <position position="57"/>
    </location>
</feature>
<gene>
    <name evidence="7" type="ORF">CMV30_12860</name>
</gene>
<dbReference type="PIRSF" id="PIRSF001220">
    <property type="entry name" value="L-ASNase_gatD"/>
    <property type="match status" value="1"/>
</dbReference>
<dbReference type="InterPro" id="IPR027474">
    <property type="entry name" value="L-asparaginase_N"/>
</dbReference>
<dbReference type="InterPro" id="IPR027473">
    <property type="entry name" value="L-asparaginase_C"/>
</dbReference>
<feature type="domain" description="Asparaginase/glutaminase C-terminal" evidence="6">
    <location>
        <begin position="261"/>
        <end position="364"/>
    </location>
</feature>
<dbReference type="SUPFAM" id="SSF53774">
    <property type="entry name" value="Glutaminase/Asparaginase"/>
    <property type="match status" value="1"/>
</dbReference>
<comment type="similarity">
    <text evidence="1 4">Belongs to the asparaginase 1 family.</text>
</comment>
<dbReference type="InterPro" id="IPR036152">
    <property type="entry name" value="Asp/glu_Ase-like_sf"/>
</dbReference>
<dbReference type="InterPro" id="IPR040919">
    <property type="entry name" value="Asparaginase_C"/>
</dbReference>
<dbReference type="KEGG" id="vbh:CMV30_12860"/>
<dbReference type="InterPro" id="IPR037152">
    <property type="entry name" value="L-asparaginase_N_sf"/>
</dbReference>
<dbReference type="PANTHER" id="PTHR11707">
    <property type="entry name" value="L-ASPARAGINASE"/>
    <property type="match status" value="1"/>
</dbReference>
<dbReference type="SMART" id="SM00870">
    <property type="entry name" value="Asparaginase"/>
    <property type="match status" value="1"/>
</dbReference>
<dbReference type="NCBIfam" id="TIGR00520">
    <property type="entry name" value="asnASE_II"/>
    <property type="match status" value="1"/>
</dbReference>
<dbReference type="PANTHER" id="PTHR11707:SF28">
    <property type="entry name" value="60 KDA LYSOPHOSPHOLIPASE"/>
    <property type="match status" value="1"/>
</dbReference>
<name>A0A290Q8L3_9BACT</name>
<accession>A0A290Q8L3</accession>
<protein>
    <submittedName>
        <fullName evidence="7">L-asparaginase</fullName>
    </submittedName>
</protein>
<dbReference type="PROSITE" id="PS51732">
    <property type="entry name" value="ASN_GLN_ASE_3"/>
    <property type="match status" value="1"/>
</dbReference>
<organism evidence="7 8">
    <name type="scientific">Nibricoccus aquaticus</name>
    <dbReference type="NCBI Taxonomy" id="2576891"/>
    <lineage>
        <taxon>Bacteria</taxon>
        <taxon>Pseudomonadati</taxon>
        <taxon>Verrucomicrobiota</taxon>
        <taxon>Opitutia</taxon>
        <taxon>Opitutales</taxon>
        <taxon>Opitutaceae</taxon>
        <taxon>Nibricoccus</taxon>
    </lineage>
</organism>
<evidence type="ECO:0000256" key="4">
    <source>
        <dbReference type="RuleBase" id="RU004456"/>
    </source>
</evidence>
<sequence length="367" mass="39359">MTFSLTSLSLAHVARAARALSLFRRSLLFVGCWSFAAVAVSTAAELPTVALFTTGGTIQSKGKHRLTLSEYNDGRVTPDELLTDLPELKTLAKVEVTEISNIGSGGVTTELLLKLAKSINATLARPDVAGAVVTHGTGTLEETAYFLQLTVNSAKPVVVVGAMRPFTAISRDGPYNLYNAVRTAATPDAAGKGVMVVLNDTIHSARFVTKNHTYHVETFVARELGPLGFVDSDRVVFYRNPLVRHTVTSEFDVSKIETLPQVDIVYGYQEASSAPIFALTKAGAKGIVFADSSPSYARAFSAAQAEGVVIVQSDRKGAGRVTLSERGAGRGIITADNLNAQKARILLRLALTKTSDPRQLQRIFNEY</sequence>
<keyword evidence="2" id="KW-0378">Hydrolase</keyword>
<evidence type="ECO:0000259" key="6">
    <source>
        <dbReference type="Pfam" id="PF17763"/>
    </source>
</evidence>
<dbReference type="CDD" id="cd08964">
    <property type="entry name" value="L-asparaginase_II"/>
    <property type="match status" value="1"/>
</dbReference>
<dbReference type="InterPro" id="IPR004550">
    <property type="entry name" value="AsnASE_II"/>
</dbReference>
<dbReference type="Gene3D" id="3.40.50.1170">
    <property type="entry name" value="L-asparaginase, N-terminal domain"/>
    <property type="match status" value="1"/>
</dbReference>
<dbReference type="RefSeq" id="WP_096056414.1">
    <property type="nucleotide sequence ID" value="NZ_CP023344.1"/>
</dbReference>
<dbReference type="OrthoDB" id="9788068at2"/>
<dbReference type="PIRSF" id="PIRSF500176">
    <property type="entry name" value="L_ASNase"/>
    <property type="match status" value="1"/>
</dbReference>
<dbReference type="Pfam" id="PF17763">
    <property type="entry name" value="Asparaginase_C"/>
    <property type="match status" value="1"/>
</dbReference>
<dbReference type="Proteomes" id="UP000217265">
    <property type="component" value="Chromosome"/>
</dbReference>
<dbReference type="EMBL" id="CP023344">
    <property type="protein sequence ID" value="ATC64783.1"/>
    <property type="molecule type" value="Genomic_DNA"/>
</dbReference>
<evidence type="ECO:0000313" key="8">
    <source>
        <dbReference type="Proteomes" id="UP000217265"/>
    </source>
</evidence>
<evidence type="ECO:0000256" key="2">
    <source>
        <dbReference type="ARBA" id="ARBA00022801"/>
    </source>
</evidence>